<feature type="region of interest" description="Disordered" evidence="1">
    <location>
        <begin position="554"/>
        <end position="590"/>
    </location>
</feature>
<evidence type="ECO:0000256" key="1">
    <source>
        <dbReference type="SAM" id="MobiDB-lite"/>
    </source>
</evidence>
<feature type="compositionally biased region" description="Acidic residues" evidence="1">
    <location>
        <begin position="567"/>
        <end position="580"/>
    </location>
</feature>
<keyword evidence="3" id="KW-1185">Reference proteome</keyword>
<organism evidence="2 3">
    <name type="scientific">Cercospora kikuchii</name>
    <dbReference type="NCBI Taxonomy" id="84275"/>
    <lineage>
        <taxon>Eukaryota</taxon>
        <taxon>Fungi</taxon>
        <taxon>Dikarya</taxon>
        <taxon>Ascomycota</taxon>
        <taxon>Pezizomycotina</taxon>
        <taxon>Dothideomycetes</taxon>
        <taxon>Dothideomycetidae</taxon>
        <taxon>Mycosphaerellales</taxon>
        <taxon>Mycosphaerellaceae</taxon>
        <taxon>Cercospora</taxon>
    </lineage>
</organism>
<feature type="region of interest" description="Disordered" evidence="1">
    <location>
        <begin position="411"/>
        <end position="490"/>
    </location>
</feature>
<feature type="compositionally biased region" description="Polar residues" evidence="1">
    <location>
        <begin position="471"/>
        <end position="483"/>
    </location>
</feature>
<dbReference type="AlphaFoldDB" id="A0A9P3FLR3"/>
<gene>
    <name evidence="2" type="ORF">CKM354_001230600</name>
</gene>
<comment type="caution">
    <text evidence="2">The sequence shown here is derived from an EMBL/GenBank/DDBJ whole genome shotgun (WGS) entry which is preliminary data.</text>
</comment>
<proteinExistence type="predicted"/>
<dbReference type="RefSeq" id="XP_044663761.1">
    <property type="nucleotide sequence ID" value="XM_044807826.1"/>
</dbReference>
<dbReference type="Proteomes" id="UP000825890">
    <property type="component" value="Unassembled WGS sequence"/>
</dbReference>
<feature type="region of interest" description="Disordered" evidence="1">
    <location>
        <begin position="335"/>
        <end position="399"/>
    </location>
</feature>
<feature type="compositionally biased region" description="Basic and acidic residues" evidence="1">
    <location>
        <begin position="444"/>
        <end position="454"/>
    </location>
</feature>
<feature type="compositionally biased region" description="Polar residues" evidence="1">
    <location>
        <begin position="129"/>
        <end position="145"/>
    </location>
</feature>
<feature type="compositionally biased region" description="Basic and acidic residues" evidence="1">
    <location>
        <begin position="343"/>
        <end position="363"/>
    </location>
</feature>
<sequence length="590" mass="65320">MPSESGLSYLESALHLDRESATYHGPSDIITGSATVTFNPKDGETEFCGPLVVSVILKGALRDNRRRDRGLANSSMFSGYRGDRVLCDQRVYLHDAPVRLSKGDTMSSSFSIRFPEFADSIASPISPRASGSISRHGLPTQNQQIEMPPGYDEVVPSEWRLQSPEATPLSHERLPPAAVLHKYPKPDEIEVGYLLTIIVKSPGNTEGGTPRNASQRISYLPPTWQTVQGTDAFFHDFTVRSRSLLDHKARDDTKGAIKFMYGNWLYKEEYTPTFTGRLHVSGIPSIIALHDENALSEVSFQVSIYPQWDRCTIAELPDISLKTCKVHLVTIVSSVPPSSNQQRGRDEQSERKTIREVEIRSVEPEGPFHAMPVEKDSSNHSVQSNIPSEERRSSKGKAPAYLDRFLRREEEPAAGPSSSTNEAAQSRQSPDSLHEQLDSDQMDSDDRARAEKATLAKQMAQLDVKAGPSRPSATDYTRTTSVPKTLPTDQPHAFITPKMIKSMPVYDVPPTLSTYTSRRYEIRIQVDLLIGKQVVGATRSIPLLVHESERVAINAEGEPVGPPPAADEYEGMGIEDELPSYEDAVGLGRR</sequence>
<dbReference type="EMBL" id="BOLY01000009">
    <property type="protein sequence ID" value="GIZ49274.1"/>
    <property type="molecule type" value="Genomic_DNA"/>
</dbReference>
<evidence type="ECO:0000313" key="2">
    <source>
        <dbReference type="EMBL" id="GIZ49274.1"/>
    </source>
</evidence>
<protein>
    <submittedName>
        <fullName evidence="2">Uncharacterized protein</fullName>
    </submittedName>
</protein>
<name>A0A9P3FLR3_9PEZI</name>
<feature type="region of interest" description="Disordered" evidence="1">
    <location>
        <begin position="128"/>
        <end position="148"/>
    </location>
</feature>
<evidence type="ECO:0000313" key="3">
    <source>
        <dbReference type="Proteomes" id="UP000825890"/>
    </source>
</evidence>
<accession>A0A9P3FLR3</accession>
<dbReference type="GeneID" id="68297881"/>
<reference evidence="2 3" key="1">
    <citation type="submission" date="2021-01" db="EMBL/GenBank/DDBJ databases">
        <title>Cercospora kikuchii MAFF 305040 whole genome shotgun sequence.</title>
        <authorList>
            <person name="Kashiwa T."/>
            <person name="Suzuki T."/>
        </authorList>
    </citation>
    <scope>NUCLEOTIDE SEQUENCE [LARGE SCALE GENOMIC DNA]</scope>
    <source>
        <strain evidence="2 3">MAFF 305040</strain>
    </source>
</reference>
<dbReference type="OrthoDB" id="3637839at2759"/>
<feature type="compositionally biased region" description="Polar residues" evidence="1">
    <location>
        <begin position="416"/>
        <end position="431"/>
    </location>
</feature>